<protein>
    <submittedName>
        <fullName evidence="2">SH3 domain-binding glutamic acid-rich-like protein 3</fullName>
    </submittedName>
</protein>
<dbReference type="Pfam" id="PF04908">
    <property type="entry name" value="SH3BGR"/>
    <property type="match status" value="1"/>
</dbReference>
<evidence type="ECO:0000313" key="2">
    <source>
        <dbReference type="Ensembl" id="ENSCSEP00000022001.1"/>
    </source>
</evidence>
<dbReference type="InParanoid" id="A0A3P8W8P3"/>
<reference evidence="2" key="1">
    <citation type="submission" date="2025-08" db="UniProtKB">
        <authorList>
            <consortium name="Ensembl"/>
        </authorList>
    </citation>
    <scope>IDENTIFICATION</scope>
</reference>
<dbReference type="Gene3D" id="3.40.30.10">
    <property type="entry name" value="Glutaredoxin"/>
    <property type="match status" value="1"/>
</dbReference>
<reference evidence="2" key="2">
    <citation type="submission" date="2025-09" db="UniProtKB">
        <authorList>
            <consortium name="Ensembl"/>
        </authorList>
    </citation>
    <scope>IDENTIFICATION</scope>
</reference>
<dbReference type="InterPro" id="IPR006993">
    <property type="entry name" value="Glut_rich_SH3-bd"/>
</dbReference>
<keyword evidence="3" id="KW-1185">Reference proteome</keyword>
<sequence length="89" mass="9953">MPVIVFWTSVSSNTTKGQHRIFDILSSLKIPHKAVDISQNSDDKDQMREIAGNPTALAPQICNGEVYCGDLKAFEEAVEMDNLQDFLRL</sequence>
<dbReference type="InterPro" id="IPR051033">
    <property type="entry name" value="SH3BGR"/>
</dbReference>
<dbReference type="STRING" id="244447.ENSCSEP00000022001"/>
<dbReference type="OMA" id="ITIYYAS"/>
<name>A0A3P8W8P3_CYNSE</name>
<dbReference type="PANTHER" id="PTHR12232">
    <property type="entry name" value="SH3 DOMAIN-BINDING GLUTAMIC ACID-RICH-LIKE PROTEIN"/>
    <property type="match status" value="1"/>
</dbReference>
<evidence type="ECO:0000256" key="1">
    <source>
        <dbReference type="ARBA" id="ARBA00007764"/>
    </source>
</evidence>
<comment type="similarity">
    <text evidence="1">Belongs to the SH3BGR family.</text>
</comment>
<dbReference type="AlphaFoldDB" id="A0A3P8W8P3"/>
<dbReference type="PROSITE" id="PS51354">
    <property type="entry name" value="GLUTAREDOXIN_2"/>
    <property type="match status" value="1"/>
</dbReference>
<dbReference type="Ensembl" id="ENSCSET00000022280.1">
    <property type="protein sequence ID" value="ENSCSEP00000022001.1"/>
    <property type="gene ID" value="ENSCSEG00000014019.1"/>
</dbReference>
<dbReference type="Proteomes" id="UP000265120">
    <property type="component" value="Unassembled WGS sequence"/>
</dbReference>
<evidence type="ECO:0000313" key="3">
    <source>
        <dbReference type="Proteomes" id="UP000265120"/>
    </source>
</evidence>
<organism evidence="2 3">
    <name type="scientific">Cynoglossus semilaevis</name>
    <name type="common">Tongue sole</name>
    <dbReference type="NCBI Taxonomy" id="244447"/>
    <lineage>
        <taxon>Eukaryota</taxon>
        <taxon>Metazoa</taxon>
        <taxon>Chordata</taxon>
        <taxon>Craniata</taxon>
        <taxon>Vertebrata</taxon>
        <taxon>Euteleostomi</taxon>
        <taxon>Actinopterygii</taxon>
        <taxon>Neopterygii</taxon>
        <taxon>Teleostei</taxon>
        <taxon>Neoteleostei</taxon>
        <taxon>Acanthomorphata</taxon>
        <taxon>Carangaria</taxon>
        <taxon>Pleuronectiformes</taxon>
        <taxon>Pleuronectoidei</taxon>
        <taxon>Cynoglossidae</taxon>
        <taxon>Cynoglossinae</taxon>
        <taxon>Cynoglossus</taxon>
    </lineage>
</organism>
<dbReference type="GeneTree" id="ENSGT00940000171557"/>
<dbReference type="PANTHER" id="PTHR12232:SF15">
    <property type="entry name" value="SH3 DOMAIN-BINDING GLUTAMIC ACID-RICH PROTEIN HOMOLOG"/>
    <property type="match status" value="1"/>
</dbReference>
<accession>A0A3P8W8P3</accession>
<dbReference type="InterPro" id="IPR036249">
    <property type="entry name" value="Thioredoxin-like_sf"/>
</dbReference>
<proteinExistence type="inferred from homology"/>
<dbReference type="GO" id="GO:0005737">
    <property type="term" value="C:cytoplasm"/>
    <property type="evidence" value="ECO:0007669"/>
    <property type="project" value="TreeGrafter"/>
</dbReference>
<dbReference type="SUPFAM" id="SSF52833">
    <property type="entry name" value="Thioredoxin-like"/>
    <property type="match status" value="1"/>
</dbReference>